<dbReference type="AlphaFoldDB" id="A0A2J0Q7P4"/>
<feature type="transmembrane region" description="Helical" evidence="1">
    <location>
        <begin position="7"/>
        <end position="27"/>
    </location>
</feature>
<proteinExistence type="predicted"/>
<keyword evidence="1" id="KW-1133">Transmembrane helix</keyword>
<accession>A0A2J0Q7P4</accession>
<name>A0A2J0Q7P4_9BACT</name>
<reference evidence="2 3" key="1">
    <citation type="submission" date="2017-09" db="EMBL/GenBank/DDBJ databases">
        <title>Depth-based differentiation of microbial function through sediment-hosted aquifers and enrichment of novel symbionts in the deep terrestrial subsurface.</title>
        <authorList>
            <person name="Probst A.J."/>
            <person name="Ladd B."/>
            <person name="Jarett J.K."/>
            <person name="Geller-Mcgrath D.E."/>
            <person name="Sieber C.M."/>
            <person name="Emerson J.B."/>
            <person name="Anantharaman K."/>
            <person name="Thomas B.C."/>
            <person name="Malmstrom R."/>
            <person name="Stieglmeier M."/>
            <person name="Klingl A."/>
            <person name="Woyke T."/>
            <person name="Ryan C.M."/>
            <person name="Banfield J.F."/>
        </authorList>
    </citation>
    <scope>NUCLEOTIDE SEQUENCE [LARGE SCALE GENOMIC DNA]</scope>
    <source>
        <strain evidence="2">CG10_big_fil_rev_8_21_14_0_10_36_16</strain>
    </source>
</reference>
<comment type="caution">
    <text evidence="2">The sequence shown here is derived from an EMBL/GenBank/DDBJ whole genome shotgun (WGS) entry which is preliminary data.</text>
</comment>
<dbReference type="Proteomes" id="UP000228496">
    <property type="component" value="Unassembled WGS sequence"/>
</dbReference>
<keyword evidence="1" id="KW-0472">Membrane</keyword>
<keyword evidence="1" id="KW-0812">Transmembrane</keyword>
<gene>
    <name evidence="2" type="ORF">COV29_02400</name>
</gene>
<sequence length="67" mass="7850">MELIGETLDVVGKIMIAYTAIMVHYRFRQEHQVDDAVFKIMRREHAIGIWGITMIVVGYIMRLPFII</sequence>
<evidence type="ECO:0000256" key="1">
    <source>
        <dbReference type="SAM" id="Phobius"/>
    </source>
</evidence>
<evidence type="ECO:0000313" key="2">
    <source>
        <dbReference type="EMBL" id="PJE51100.1"/>
    </source>
</evidence>
<feature type="transmembrane region" description="Helical" evidence="1">
    <location>
        <begin position="47"/>
        <end position="65"/>
    </location>
</feature>
<evidence type="ECO:0000313" key="3">
    <source>
        <dbReference type="Proteomes" id="UP000228496"/>
    </source>
</evidence>
<organism evidence="2 3">
    <name type="scientific">Candidatus Yanofskybacteria bacterium CG10_big_fil_rev_8_21_14_0_10_36_16</name>
    <dbReference type="NCBI Taxonomy" id="1975096"/>
    <lineage>
        <taxon>Bacteria</taxon>
        <taxon>Candidatus Yanofskyibacteriota</taxon>
    </lineage>
</organism>
<dbReference type="EMBL" id="PCXQ01000004">
    <property type="protein sequence ID" value="PJE51100.1"/>
    <property type="molecule type" value="Genomic_DNA"/>
</dbReference>
<protein>
    <submittedName>
        <fullName evidence="2">Uncharacterized protein</fullName>
    </submittedName>
</protein>